<protein>
    <recommendedName>
        <fullName evidence="1">Phage-like element PBSX protein XkdF domain-containing protein</fullName>
    </recommendedName>
</protein>
<reference evidence="2 3" key="1">
    <citation type="submission" date="2018-05" db="EMBL/GenBank/DDBJ databases">
        <title>Genome comparison of Eubacterium sp.</title>
        <authorList>
            <person name="Feng Y."/>
            <person name="Sanchez-Andrea I."/>
            <person name="Stams A.J.M."/>
            <person name="De Vos W.M."/>
        </authorList>
    </citation>
    <scope>NUCLEOTIDE SEQUENCE [LARGE SCALE GENOMIC DNA]</scope>
    <source>
        <strain evidence="2 3">YI</strain>
    </source>
</reference>
<dbReference type="Proteomes" id="UP000218387">
    <property type="component" value="Chromosome"/>
</dbReference>
<dbReference type="KEGG" id="emt:CPZ25_007040"/>
<dbReference type="AlphaFoldDB" id="A0A4P9C8J9"/>
<feature type="domain" description="Phage-like element PBSX protein XkdF" evidence="1">
    <location>
        <begin position="10"/>
        <end position="139"/>
    </location>
</feature>
<keyword evidence="3" id="KW-1185">Reference proteome</keyword>
<name>A0A4P9C8J9_EUBML</name>
<sequence length="148" mass="16342">MERMNVTMPISKIDNEERIVYGVVYKASKAFDENGKPTDFVDTDHNWATEAEVKKACHNFNRKLQKPKKVQKSAGVDKQHNGVSGYGTVLESYIAKAPVEDINAEPGDWVAAVEVTDETTWNEIVKGDITGFSIGGTATIKQEGEEHA</sequence>
<evidence type="ECO:0000313" key="3">
    <source>
        <dbReference type="Proteomes" id="UP000218387"/>
    </source>
</evidence>
<dbReference type="Pfam" id="PF14550">
    <property type="entry name" value="Peptidase_S78_2"/>
    <property type="match status" value="1"/>
</dbReference>
<dbReference type="InterPro" id="IPR027924">
    <property type="entry name" value="XkdF"/>
</dbReference>
<gene>
    <name evidence="2" type="ORF">CPZ25_007040</name>
</gene>
<proteinExistence type="predicted"/>
<organism evidence="2 3">
    <name type="scientific">Eubacterium maltosivorans</name>
    <dbReference type="NCBI Taxonomy" id="2041044"/>
    <lineage>
        <taxon>Bacteria</taxon>
        <taxon>Bacillati</taxon>
        <taxon>Bacillota</taxon>
        <taxon>Clostridia</taxon>
        <taxon>Eubacteriales</taxon>
        <taxon>Eubacteriaceae</taxon>
        <taxon>Eubacterium</taxon>
    </lineage>
</organism>
<evidence type="ECO:0000259" key="1">
    <source>
        <dbReference type="Pfam" id="PF14550"/>
    </source>
</evidence>
<evidence type="ECO:0000313" key="2">
    <source>
        <dbReference type="EMBL" id="QCT71091.1"/>
    </source>
</evidence>
<accession>A0A4P9C8J9</accession>
<dbReference type="EMBL" id="CP029487">
    <property type="protein sequence ID" value="QCT71091.1"/>
    <property type="molecule type" value="Genomic_DNA"/>
</dbReference>